<dbReference type="Pfam" id="PF10607">
    <property type="entry name" value="CTLH"/>
    <property type="match status" value="1"/>
</dbReference>
<dbReference type="InterPro" id="IPR044063">
    <property type="entry name" value="ZF_RING_GID"/>
</dbReference>
<dbReference type="InterPro" id="IPR024964">
    <property type="entry name" value="CTLH/CRA"/>
</dbReference>
<keyword evidence="4" id="KW-0479">Metal-binding</keyword>
<dbReference type="EMBL" id="CP058607">
    <property type="protein sequence ID" value="QLG72503.1"/>
    <property type="molecule type" value="Genomic_DNA"/>
</dbReference>
<feature type="domain" description="CTLH" evidence="8">
    <location>
        <begin position="182"/>
        <end position="240"/>
    </location>
</feature>
<gene>
    <name evidence="10" type="ORF">HG535_0D02110</name>
</gene>
<comment type="subcellular location">
    <subcellularLocation>
        <location evidence="1">Cytoplasm</location>
    </subcellularLocation>
</comment>
<sequence>MGSLMNEPDTDFHLKLNEQLFHIPHELVRKNVKQVQKLIDRETAVLQKLFTEMNKLLESNTLEQDKLALVKLNDIIKHVDHIEKRLNKRGEEELKLLNRIDSRIKFFKELEESKASRDVSRLTEWYQKFTNLLVGDYLMRNSTVRSNSSVPENISNEDEKYWNPGVVFLRQQNLKTLLDYDILLSANRISKALTESHDLGPLLSWIGENKSFLKRNYSFLEFEARLQEYVELIKTANFIDAIACFRNYLLQFMESNFADLKLASGLLVFIKSCEYNQIMSQSKISYDQERNNNIPNGKSEACFTTRDQIYKHFFHKKVLPKPSLPYSSNDFNLNYCNKNLDFERYTDLLDEKRWSTLNDLFTKEYYSMYGISHQEPLLMYLSLGISALKTKECVNHRVVISSDNEKLDSFIDENVLTSNCPVCSEEFAPIAKNLPYAHHTESKLFENPVMLPNGNIYDAKKLKLLATTLNRKNLCSLDDGKVMDPIDKNIYSESEFITMYPT</sequence>
<dbReference type="PANTHER" id="PTHR12170:SF2">
    <property type="entry name" value="E3 UBIQUITIN-PROTEIN TRANSFERASE MAEA"/>
    <property type="match status" value="1"/>
</dbReference>
<evidence type="ECO:0000256" key="6">
    <source>
        <dbReference type="ARBA" id="ARBA00022833"/>
    </source>
</evidence>
<reference evidence="10 11" key="1">
    <citation type="submission" date="2020-07" db="EMBL/GenBank/DDBJ databases">
        <title>The yeast mating-type switching endonuclease HO is a domesticated member of an unorthodox homing genetic element family.</title>
        <authorList>
            <person name="Coughlan A.Y."/>
            <person name="Lombardi L."/>
            <person name="Braun-Galleani S."/>
            <person name="Martos A.R."/>
            <person name="Galeote V."/>
            <person name="Bigey F."/>
            <person name="Dequin S."/>
            <person name="Byrne K.P."/>
            <person name="Wolfe K.H."/>
        </authorList>
    </citation>
    <scope>NUCLEOTIDE SEQUENCE [LARGE SCALE GENOMIC DNA]</scope>
    <source>
        <strain evidence="10 11">NRRL Y-6702</strain>
    </source>
</reference>
<dbReference type="Proteomes" id="UP000509704">
    <property type="component" value="Chromosome 4"/>
</dbReference>
<proteinExistence type="inferred from homology"/>
<dbReference type="RefSeq" id="XP_037144231.1">
    <property type="nucleotide sequence ID" value="XM_037288336.1"/>
</dbReference>
<dbReference type="InterPro" id="IPR006595">
    <property type="entry name" value="CTLH_C"/>
</dbReference>
<evidence type="ECO:0000256" key="5">
    <source>
        <dbReference type="ARBA" id="ARBA00022771"/>
    </source>
</evidence>
<dbReference type="AlphaFoldDB" id="A0A7H9B1X6"/>
<protein>
    <submittedName>
        <fullName evidence="10">Uncharacterized protein</fullName>
    </submittedName>
</protein>
<feature type="zinc finger region" description="RING-Gid-type" evidence="7">
    <location>
        <begin position="420"/>
        <end position="487"/>
    </location>
</feature>
<name>A0A7H9B1X6_ZYGMR</name>
<evidence type="ECO:0000256" key="7">
    <source>
        <dbReference type="PROSITE-ProRule" id="PRU01215"/>
    </source>
</evidence>
<keyword evidence="11" id="KW-1185">Reference proteome</keyword>
<dbReference type="GO" id="GO:0034657">
    <property type="term" value="C:GID complex"/>
    <property type="evidence" value="ECO:0007669"/>
    <property type="project" value="TreeGrafter"/>
</dbReference>
<dbReference type="GO" id="GO:0043161">
    <property type="term" value="P:proteasome-mediated ubiquitin-dependent protein catabolic process"/>
    <property type="evidence" value="ECO:0007669"/>
    <property type="project" value="InterPro"/>
</dbReference>
<dbReference type="InterPro" id="IPR045098">
    <property type="entry name" value="Fyv10_fam"/>
</dbReference>
<comment type="similarity">
    <text evidence="2">Belongs to the FYV10 family.</text>
</comment>
<dbReference type="GO" id="GO:0005634">
    <property type="term" value="C:nucleus"/>
    <property type="evidence" value="ECO:0007669"/>
    <property type="project" value="TreeGrafter"/>
</dbReference>
<evidence type="ECO:0000313" key="10">
    <source>
        <dbReference type="EMBL" id="QLG72503.1"/>
    </source>
</evidence>
<dbReference type="PANTHER" id="PTHR12170">
    <property type="entry name" value="MACROPHAGE ERYTHROBLAST ATTACHER-RELATED"/>
    <property type="match status" value="1"/>
</dbReference>
<dbReference type="PROSITE" id="PS50897">
    <property type="entry name" value="CTLH"/>
    <property type="match status" value="1"/>
</dbReference>
<evidence type="ECO:0000259" key="9">
    <source>
        <dbReference type="PROSITE" id="PS51867"/>
    </source>
</evidence>
<evidence type="ECO:0000259" key="8">
    <source>
        <dbReference type="PROSITE" id="PS50897"/>
    </source>
</evidence>
<evidence type="ECO:0000256" key="3">
    <source>
        <dbReference type="ARBA" id="ARBA00022490"/>
    </source>
</evidence>
<dbReference type="OrthoDB" id="1933455at2759"/>
<evidence type="ECO:0000313" key="11">
    <source>
        <dbReference type="Proteomes" id="UP000509704"/>
    </source>
</evidence>
<dbReference type="KEGG" id="zmk:HG535_0D02110"/>
<organism evidence="10 11">
    <name type="scientific">Zygotorulaspora mrakii</name>
    <name type="common">Zygosaccharomyces mrakii</name>
    <dbReference type="NCBI Taxonomy" id="42260"/>
    <lineage>
        <taxon>Eukaryota</taxon>
        <taxon>Fungi</taxon>
        <taxon>Dikarya</taxon>
        <taxon>Ascomycota</taxon>
        <taxon>Saccharomycotina</taxon>
        <taxon>Saccharomycetes</taxon>
        <taxon>Saccharomycetales</taxon>
        <taxon>Saccharomycetaceae</taxon>
        <taxon>Zygotorulaspora</taxon>
    </lineage>
</organism>
<dbReference type="PROSITE" id="PS51867">
    <property type="entry name" value="ZF_RING_GID"/>
    <property type="match status" value="1"/>
</dbReference>
<evidence type="ECO:0000256" key="2">
    <source>
        <dbReference type="ARBA" id="ARBA00010615"/>
    </source>
</evidence>
<evidence type="ECO:0000256" key="1">
    <source>
        <dbReference type="ARBA" id="ARBA00004496"/>
    </source>
</evidence>
<dbReference type="GeneID" id="59236227"/>
<keyword evidence="6" id="KW-0862">Zinc</keyword>
<dbReference type="GO" id="GO:0061630">
    <property type="term" value="F:ubiquitin protein ligase activity"/>
    <property type="evidence" value="ECO:0007669"/>
    <property type="project" value="InterPro"/>
</dbReference>
<keyword evidence="5 7" id="KW-0863">Zinc-finger</keyword>
<evidence type="ECO:0000256" key="4">
    <source>
        <dbReference type="ARBA" id="ARBA00022723"/>
    </source>
</evidence>
<dbReference type="GO" id="GO:0005737">
    <property type="term" value="C:cytoplasm"/>
    <property type="evidence" value="ECO:0007669"/>
    <property type="project" value="UniProtKB-SubCell"/>
</dbReference>
<dbReference type="GO" id="GO:0008270">
    <property type="term" value="F:zinc ion binding"/>
    <property type="evidence" value="ECO:0007669"/>
    <property type="project" value="UniProtKB-KW"/>
</dbReference>
<feature type="domain" description="RING-Gid-type" evidence="9">
    <location>
        <begin position="420"/>
        <end position="487"/>
    </location>
</feature>
<keyword evidence="3" id="KW-0963">Cytoplasm</keyword>
<accession>A0A7H9B1X6</accession>